<dbReference type="PANTHER" id="PTHR30250:SF11">
    <property type="entry name" value="O-ANTIGEN TRANSPORTER-RELATED"/>
    <property type="match status" value="1"/>
</dbReference>
<accession>A0A1T2L9V6</accession>
<feature type="transmembrane region" description="Helical" evidence="6">
    <location>
        <begin position="188"/>
        <end position="206"/>
    </location>
</feature>
<dbReference type="PANTHER" id="PTHR30250">
    <property type="entry name" value="PST FAMILY PREDICTED COLANIC ACID TRANSPORTER"/>
    <property type="match status" value="1"/>
</dbReference>
<keyword evidence="5 6" id="KW-0472">Membrane</keyword>
<keyword evidence="4 6" id="KW-1133">Transmembrane helix</keyword>
<dbReference type="GO" id="GO:0005886">
    <property type="term" value="C:plasma membrane"/>
    <property type="evidence" value="ECO:0007669"/>
    <property type="project" value="UniProtKB-SubCell"/>
</dbReference>
<feature type="transmembrane region" description="Helical" evidence="6">
    <location>
        <begin position="365"/>
        <end position="382"/>
    </location>
</feature>
<feature type="transmembrane region" description="Helical" evidence="6">
    <location>
        <begin position="278"/>
        <end position="297"/>
    </location>
</feature>
<comment type="subcellular location">
    <subcellularLocation>
        <location evidence="1">Cell membrane</location>
        <topology evidence="1">Multi-pass membrane protein</topology>
    </subcellularLocation>
</comment>
<reference evidence="7 8" key="1">
    <citation type="submission" date="2016-11" db="EMBL/GenBank/DDBJ databases">
        <title>Mixed transmission modes and dynamic genome evolution in an obligate animal-bacterial symbiosis.</title>
        <authorList>
            <person name="Russell S.L."/>
            <person name="Corbett-Detig R.B."/>
            <person name="Cavanaugh C.M."/>
        </authorList>
    </citation>
    <scope>NUCLEOTIDE SEQUENCE [LARGE SCALE GENOMIC DNA]</scope>
    <source>
        <strain evidence="7">Sveles-Q1</strain>
    </source>
</reference>
<evidence type="ECO:0000256" key="3">
    <source>
        <dbReference type="ARBA" id="ARBA00022692"/>
    </source>
</evidence>
<feature type="transmembrane region" description="Helical" evidence="6">
    <location>
        <begin position="119"/>
        <end position="142"/>
    </location>
</feature>
<feature type="transmembrane region" description="Helical" evidence="6">
    <location>
        <begin position="154"/>
        <end position="176"/>
    </location>
</feature>
<dbReference type="InterPro" id="IPR002797">
    <property type="entry name" value="Polysacc_synth"/>
</dbReference>
<proteinExistence type="predicted"/>
<dbReference type="AlphaFoldDB" id="A0A1T2L9V6"/>
<feature type="transmembrane region" description="Helical" evidence="6">
    <location>
        <begin position="89"/>
        <end position="107"/>
    </location>
</feature>
<sequence length="396" mass="44986">MGSRFVLVFALARFLTPGDVGQYGLFMASLSFVVLIVGADFYSYSNREILARPRKEWSFVIQHFFLAILAVYIVTFPVIALFVSLSDDVLNNVAWFFALLVVEHLAQEVNRLLNTIGRPLAAGTVLMVRMGLWVWFVLPLLWMEPGFRGLDLIFLAWFLGAATALLIGVIIIGYEVKLWKLWPLDIQWMKKGFFIGGLFLLSSLSMRGLFTMDRYIVDFILDSEMLGIYVLYISLSMSIISIVKPAIVDFLNPRLVKAHFSSSEDEYKRILAEYRWSTLLLSTSLAIIIALSAPYIFEWTGKEIYGRNLDVLWLLLAVAVLYAVNLPMNGALYARGRNRHILISNVMMPVVFIVSLYLMSSTPSLGMVATSLLCAMVWDILYKHVSYYLTERDVRG</sequence>
<evidence type="ECO:0008006" key="9">
    <source>
        <dbReference type="Google" id="ProtNLM"/>
    </source>
</evidence>
<protein>
    <recommendedName>
        <fullName evidence="9">Polysaccharide biosynthesis protein C-terminal domain-containing protein</fullName>
    </recommendedName>
</protein>
<comment type="caution">
    <text evidence="7">The sequence shown here is derived from an EMBL/GenBank/DDBJ whole genome shotgun (WGS) entry which is preliminary data.</text>
</comment>
<dbReference type="InterPro" id="IPR050833">
    <property type="entry name" value="Poly_Biosynth_Transport"/>
</dbReference>
<gene>
    <name evidence="7" type="ORF">BOW53_02145</name>
</gene>
<dbReference type="Pfam" id="PF01943">
    <property type="entry name" value="Polysacc_synt"/>
    <property type="match status" value="1"/>
</dbReference>
<organism evidence="7 8">
    <name type="scientific">Solemya pervernicosa gill symbiont</name>
    <dbReference type="NCBI Taxonomy" id="642797"/>
    <lineage>
        <taxon>Bacteria</taxon>
        <taxon>Pseudomonadati</taxon>
        <taxon>Pseudomonadota</taxon>
        <taxon>Gammaproteobacteria</taxon>
        <taxon>sulfur-oxidizing symbionts</taxon>
    </lineage>
</organism>
<name>A0A1T2L9V6_9GAMM</name>
<evidence type="ECO:0000256" key="6">
    <source>
        <dbReference type="SAM" id="Phobius"/>
    </source>
</evidence>
<feature type="transmembrane region" description="Helical" evidence="6">
    <location>
        <begin position="312"/>
        <end position="334"/>
    </location>
</feature>
<keyword evidence="3 6" id="KW-0812">Transmembrane</keyword>
<evidence type="ECO:0000256" key="5">
    <source>
        <dbReference type="ARBA" id="ARBA00023136"/>
    </source>
</evidence>
<feature type="transmembrane region" description="Helical" evidence="6">
    <location>
        <begin position="341"/>
        <end position="359"/>
    </location>
</feature>
<evidence type="ECO:0000313" key="8">
    <source>
        <dbReference type="Proteomes" id="UP000191110"/>
    </source>
</evidence>
<dbReference type="EMBL" id="MPRL01000005">
    <property type="protein sequence ID" value="OOZ41824.1"/>
    <property type="molecule type" value="Genomic_DNA"/>
</dbReference>
<dbReference type="Proteomes" id="UP000191110">
    <property type="component" value="Unassembled WGS sequence"/>
</dbReference>
<keyword evidence="8" id="KW-1185">Reference proteome</keyword>
<evidence type="ECO:0000313" key="7">
    <source>
        <dbReference type="EMBL" id="OOZ41824.1"/>
    </source>
</evidence>
<feature type="transmembrane region" description="Helical" evidence="6">
    <location>
        <begin position="226"/>
        <end position="247"/>
    </location>
</feature>
<evidence type="ECO:0000256" key="1">
    <source>
        <dbReference type="ARBA" id="ARBA00004651"/>
    </source>
</evidence>
<evidence type="ECO:0000256" key="4">
    <source>
        <dbReference type="ARBA" id="ARBA00022989"/>
    </source>
</evidence>
<feature type="transmembrane region" description="Helical" evidence="6">
    <location>
        <begin position="20"/>
        <end position="42"/>
    </location>
</feature>
<evidence type="ECO:0000256" key="2">
    <source>
        <dbReference type="ARBA" id="ARBA00022475"/>
    </source>
</evidence>
<keyword evidence="2" id="KW-1003">Cell membrane</keyword>
<feature type="transmembrane region" description="Helical" evidence="6">
    <location>
        <begin position="63"/>
        <end position="83"/>
    </location>
</feature>